<keyword evidence="13" id="KW-0539">Nucleus</keyword>
<evidence type="ECO:0000256" key="8">
    <source>
        <dbReference type="ARBA" id="ARBA00022816"/>
    </source>
</evidence>
<evidence type="ECO:0000256" key="6">
    <source>
        <dbReference type="ARBA" id="ARBA00022574"/>
    </source>
</evidence>
<evidence type="ECO:0000313" key="16">
    <source>
        <dbReference type="Proteomes" id="UP000694846"/>
    </source>
</evidence>
<keyword evidence="7" id="KW-0677">Repeat</keyword>
<evidence type="ECO:0000256" key="1">
    <source>
        <dbReference type="ARBA" id="ARBA00004371"/>
    </source>
</evidence>
<reference evidence="17" key="2">
    <citation type="submission" date="2025-04" db="UniProtKB">
        <authorList>
            <consortium name="RefSeq"/>
        </authorList>
    </citation>
    <scope>IDENTIFICATION</scope>
    <source>
        <tissue evidence="17">Whole body</tissue>
    </source>
</reference>
<dbReference type="GO" id="GO:0005764">
    <property type="term" value="C:lysosome"/>
    <property type="evidence" value="ECO:0007669"/>
    <property type="project" value="UniProtKB-SubCell"/>
</dbReference>
<dbReference type="InterPro" id="IPR001680">
    <property type="entry name" value="WD40_rpt"/>
</dbReference>
<dbReference type="GO" id="GO:0006606">
    <property type="term" value="P:protein import into nucleus"/>
    <property type="evidence" value="ECO:0007669"/>
    <property type="project" value="TreeGrafter"/>
</dbReference>
<keyword evidence="8" id="KW-0509">mRNA transport</keyword>
<accession>A0A2S2PVU6</accession>
<reference evidence="15" key="1">
    <citation type="submission" date="2018-04" db="EMBL/GenBank/DDBJ databases">
        <title>Transcriptome assembly of Sipha flava.</title>
        <authorList>
            <person name="Scully E.D."/>
            <person name="Geib S.M."/>
            <person name="Palmer N.A."/>
            <person name="Koch K."/>
            <person name="Bradshaw J."/>
            <person name="Heng-Moss T."/>
            <person name="Sarath G."/>
        </authorList>
    </citation>
    <scope>NUCLEOTIDE SEQUENCE</scope>
</reference>
<organism evidence="15">
    <name type="scientific">Sipha flava</name>
    <name type="common">yellow sugarcane aphid</name>
    <dbReference type="NCBI Taxonomy" id="143950"/>
    <lineage>
        <taxon>Eukaryota</taxon>
        <taxon>Metazoa</taxon>
        <taxon>Ecdysozoa</taxon>
        <taxon>Arthropoda</taxon>
        <taxon>Hexapoda</taxon>
        <taxon>Insecta</taxon>
        <taxon>Pterygota</taxon>
        <taxon>Neoptera</taxon>
        <taxon>Paraneoptera</taxon>
        <taxon>Hemiptera</taxon>
        <taxon>Sternorrhyncha</taxon>
        <taxon>Aphidomorpha</taxon>
        <taxon>Aphidoidea</taxon>
        <taxon>Aphididae</taxon>
        <taxon>Sipha</taxon>
    </lineage>
</organism>
<dbReference type="InterPro" id="IPR036322">
    <property type="entry name" value="WD40_repeat_dom_sf"/>
</dbReference>
<evidence type="ECO:0000256" key="11">
    <source>
        <dbReference type="ARBA" id="ARBA00023132"/>
    </source>
</evidence>
<dbReference type="InterPro" id="IPR037363">
    <property type="entry name" value="Sec13/Seh1_fam"/>
</dbReference>
<evidence type="ECO:0000256" key="10">
    <source>
        <dbReference type="ARBA" id="ARBA00023010"/>
    </source>
</evidence>
<dbReference type="Proteomes" id="UP000694846">
    <property type="component" value="Unplaced"/>
</dbReference>
<evidence type="ECO:0000256" key="14">
    <source>
        <dbReference type="PROSITE-ProRule" id="PRU00221"/>
    </source>
</evidence>
<keyword evidence="12" id="KW-0458">Lysosome</keyword>
<comment type="subcellular location">
    <subcellularLocation>
        <location evidence="1">Lysosome</location>
    </subcellularLocation>
    <subcellularLocation>
        <location evidence="2">Nucleus</location>
        <location evidence="2">Nuclear pore complex</location>
    </subcellularLocation>
</comment>
<evidence type="ECO:0000256" key="7">
    <source>
        <dbReference type="ARBA" id="ARBA00022737"/>
    </source>
</evidence>
<dbReference type="InterPro" id="IPR015943">
    <property type="entry name" value="WD40/YVTN_repeat-like_dom_sf"/>
</dbReference>
<keyword evidence="10" id="KW-0811">Translocation</keyword>
<evidence type="ECO:0000256" key="4">
    <source>
        <dbReference type="ARBA" id="ARBA00019195"/>
    </source>
</evidence>
<dbReference type="SUPFAM" id="SSF50978">
    <property type="entry name" value="WD40 repeat-like"/>
    <property type="match status" value="1"/>
</dbReference>
<evidence type="ECO:0000256" key="2">
    <source>
        <dbReference type="ARBA" id="ARBA00004567"/>
    </source>
</evidence>
<dbReference type="PANTHER" id="PTHR11024">
    <property type="entry name" value="NUCLEAR PORE COMPLEX PROTEIN SEC13 / SEH1 FAMILY MEMBER"/>
    <property type="match status" value="1"/>
</dbReference>
<dbReference type="Pfam" id="PF00400">
    <property type="entry name" value="WD40"/>
    <property type="match status" value="4"/>
</dbReference>
<dbReference type="PANTHER" id="PTHR11024:SF2">
    <property type="entry name" value="PROTEIN SEC13 HOMOLOG"/>
    <property type="match status" value="1"/>
</dbReference>
<keyword evidence="11" id="KW-0906">Nuclear pore complex</keyword>
<evidence type="ECO:0000256" key="9">
    <source>
        <dbReference type="ARBA" id="ARBA00022927"/>
    </source>
</evidence>
<evidence type="ECO:0000256" key="12">
    <source>
        <dbReference type="ARBA" id="ARBA00023228"/>
    </source>
</evidence>
<dbReference type="GO" id="GO:0005198">
    <property type="term" value="F:structural molecule activity"/>
    <property type="evidence" value="ECO:0007669"/>
    <property type="project" value="InterPro"/>
</dbReference>
<dbReference type="OrthoDB" id="364224at2759"/>
<dbReference type="GO" id="GO:0090114">
    <property type="term" value="P:COPII-coated vesicle budding"/>
    <property type="evidence" value="ECO:0007669"/>
    <property type="project" value="TreeGrafter"/>
</dbReference>
<protein>
    <recommendedName>
        <fullName evidence="4">Protein SEC13 homolog</fullName>
    </recommendedName>
</protein>
<feature type="repeat" description="WD" evidence="14">
    <location>
        <begin position="145"/>
        <end position="181"/>
    </location>
</feature>
<dbReference type="EMBL" id="GGMS01000423">
    <property type="protein sequence ID" value="MBY69626.1"/>
    <property type="molecule type" value="Transcribed_RNA"/>
</dbReference>
<dbReference type="GO" id="GO:0031080">
    <property type="term" value="C:nuclear pore outer ring"/>
    <property type="evidence" value="ECO:0007669"/>
    <property type="project" value="TreeGrafter"/>
</dbReference>
<proteinExistence type="inferred from homology"/>
<dbReference type="AlphaFoldDB" id="A0A2S2PVU6"/>
<dbReference type="RefSeq" id="XP_025405957.1">
    <property type="nucleotide sequence ID" value="XM_025550172.1"/>
</dbReference>
<gene>
    <name evidence="15" type="primary">Sec13_1</name>
    <name evidence="17" type="synonym">LOC112680156</name>
    <name evidence="15" type="ORF">g.76958</name>
</gene>
<evidence type="ECO:0000256" key="13">
    <source>
        <dbReference type="ARBA" id="ARBA00023242"/>
    </source>
</evidence>
<dbReference type="Gene3D" id="2.130.10.10">
    <property type="entry name" value="YVTN repeat-like/Quinoprotein amine dehydrogenase"/>
    <property type="match status" value="1"/>
</dbReference>
<comment type="similarity">
    <text evidence="3">Belongs to the WD repeat SEC13 family.</text>
</comment>
<name>A0A2S2PVU6_9HEMI</name>
<keyword evidence="16" id="KW-1185">Reference proteome</keyword>
<keyword evidence="9" id="KW-0653">Protein transport</keyword>
<keyword evidence="6 14" id="KW-0853">WD repeat</keyword>
<evidence type="ECO:0000313" key="17">
    <source>
        <dbReference type="RefSeq" id="XP_025405957.1"/>
    </source>
</evidence>
<evidence type="ECO:0000256" key="5">
    <source>
        <dbReference type="ARBA" id="ARBA00022448"/>
    </source>
</evidence>
<evidence type="ECO:0000256" key="3">
    <source>
        <dbReference type="ARBA" id="ARBA00010102"/>
    </source>
</evidence>
<evidence type="ECO:0000313" key="15">
    <source>
        <dbReference type="EMBL" id="MBY69626.1"/>
    </source>
</evidence>
<keyword evidence="5" id="KW-0813">Transport</keyword>
<dbReference type="PROSITE" id="PS50082">
    <property type="entry name" value="WD_REPEATS_2"/>
    <property type="match status" value="1"/>
</dbReference>
<dbReference type="SMART" id="SM00320">
    <property type="entry name" value="WD40"/>
    <property type="match status" value="5"/>
</dbReference>
<dbReference type="GO" id="GO:0051028">
    <property type="term" value="P:mRNA transport"/>
    <property type="evidence" value="ECO:0007669"/>
    <property type="project" value="UniProtKB-KW"/>
</dbReference>
<dbReference type="GO" id="GO:0030127">
    <property type="term" value="C:COPII vesicle coat"/>
    <property type="evidence" value="ECO:0007669"/>
    <property type="project" value="TreeGrafter"/>
</dbReference>
<sequence>MLSIKTTFESVHKRQILSSDIDYYDRYVCTSSADGVIQIIDTVKSNQSSSKELREHVGPVWQVKFSHPKYGFLASCGSDSKLILHKTNKINEWEIVYKYDGHKSSTTSIDWAPHKSGAIIACSSADGTISIHTQNNEDWSVSKIPNAHINGVNSISWSSQLINNHLSLVSGGNDCKIKIWQYQKCTWNVLHKTDNQLATIKDVSWCPTPGLQKYIIASCTSDGRVVIWGSDDCCDWTQTEIDATEKQKQKISWSCFGNILAVSMDNYFVTLWKQVDKQNWLCLDRKIINKPLNSECQSKNINNQDIFASII</sequence>